<evidence type="ECO:0000256" key="5">
    <source>
        <dbReference type="RuleBase" id="RU367124"/>
    </source>
</evidence>
<protein>
    <recommendedName>
        <fullName evidence="5">RxLR effector protein</fullName>
    </recommendedName>
</protein>
<dbReference type="GO" id="GO:0005576">
    <property type="term" value="C:extracellular region"/>
    <property type="evidence" value="ECO:0007669"/>
    <property type="project" value="UniProtKB-SubCell"/>
</dbReference>
<evidence type="ECO:0000256" key="4">
    <source>
        <dbReference type="ARBA" id="ARBA00022729"/>
    </source>
</evidence>
<proteinExistence type="inferred from homology"/>
<name>A0AAD9GMM9_9STRA</name>
<evidence type="ECO:0000313" key="7">
    <source>
        <dbReference type="Proteomes" id="UP001259832"/>
    </source>
</evidence>
<keyword evidence="3 5" id="KW-0964">Secreted</keyword>
<organism evidence="6 7">
    <name type="scientific">Phytophthora citrophthora</name>
    <dbReference type="NCBI Taxonomy" id="4793"/>
    <lineage>
        <taxon>Eukaryota</taxon>
        <taxon>Sar</taxon>
        <taxon>Stramenopiles</taxon>
        <taxon>Oomycota</taxon>
        <taxon>Peronosporomycetes</taxon>
        <taxon>Peronosporales</taxon>
        <taxon>Peronosporaceae</taxon>
        <taxon>Phytophthora</taxon>
    </lineage>
</organism>
<feature type="signal peptide" evidence="5">
    <location>
        <begin position="1"/>
        <end position="20"/>
    </location>
</feature>
<dbReference type="Gene3D" id="1.10.10.2460">
    <property type="match status" value="1"/>
</dbReference>
<evidence type="ECO:0000313" key="6">
    <source>
        <dbReference type="EMBL" id="KAK1940923.1"/>
    </source>
</evidence>
<dbReference type="InterPro" id="IPR031825">
    <property type="entry name" value="RXLR"/>
</dbReference>
<dbReference type="EMBL" id="JASMQC010000013">
    <property type="protein sequence ID" value="KAK1940923.1"/>
    <property type="molecule type" value="Genomic_DNA"/>
</dbReference>
<comment type="caution">
    <text evidence="6">The sequence shown here is derived from an EMBL/GenBank/DDBJ whole genome shotgun (WGS) entry which is preliminary data.</text>
</comment>
<dbReference type="Pfam" id="PF16810">
    <property type="entry name" value="RXLR"/>
    <property type="match status" value="1"/>
</dbReference>
<comment type="function">
    <text evidence="5">Effector that suppresses plant defense responses during pathogen infection.</text>
</comment>
<dbReference type="Proteomes" id="UP001259832">
    <property type="component" value="Unassembled WGS sequence"/>
</dbReference>
<evidence type="ECO:0000256" key="3">
    <source>
        <dbReference type="ARBA" id="ARBA00022525"/>
    </source>
</evidence>
<keyword evidence="4 5" id="KW-0732">Signal</keyword>
<evidence type="ECO:0000256" key="2">
    <source>
        <dbReference type="ARBA" id="ARBA00010400"/>
    </source>
</evidence>
<sequence length="140" mass="16023">MRLQYALLVLLTVLVTSNEAASVPKDKVKNVLDTDQIHSTATHRATGCKRFLRTGDTDNVVYVYDPANRDSQNSGFMEDKLRKALTNPRKKKKLYEQWYNSGFSAKTVASGLNQDENRELNYVYKKLAKGYATYAKERHQ</sequence>
<dbReference type="AlphaFoldDB" id="A0AAD9GMM9"/>
<feature type="chain" id="PRO_5041776932" description="RxLR effector protein" evidence="5">
    <location>
        <begin position="21"/>
        <end position="140"/>
    </location>
</feature>
<keyword evidence="7" id="KW-1185">Reference proteome</keyword>
<reference evidence="6" key="1">
    <citation type="submission" date="2023-08" db="EMBL/GenBank/DDBJ databases">
        <title>Reference Genome Resource for the Citrus Pathogen Phytophthora citrophthora.</title>
        <authorList>
            <person name="Moller H."/>
            <person name="Coetzee B."/>
            <person name="Rose L.J."/>
            <person name="Van Niekerk J.M."/>
        </authorList>
    </citation>
    <scope>NUCLEOTIDE SEQUENCE</scope>
    <source>
        <strain evidence="6">STE-U-9442</strain>
    </source>
</reference>
<accession>A0AAD9GMM9</accession>
<comment type="similarity">
    <text evidence="2 5">Belongs to the RxLR effector family.</text>
</comment>
<comment type="subcellular location">
    <subcellularLocation>
        <location evidence="1 5">Secreted</location>
    </subcellularLocation>
</comment>
<gene>
    <name evidence="6" type="ORF">P3T76_007629</name>
</gene>
<evidence type="ECO:0000256" key="1">
    <source>
        <dbReference type="ARBA" id="ARBA00004613"/>
    </source>
</evidence>